<evidence type="ECO:0000256" key="5">
    <source>
        <dbReference type="ARBA" id="ARBA00022781"/>
    </source>
</evidence>
<dbReference type="CDD" id="cd12151">
    <property type="entry name" value="F1-ATPase_gamma"/>
    <property type="match status" value="1"/>
</dbReference>
<dbReference type="Pfam" id="PF00231">
    <property type="entry name" value="ATP-synt"/>
    <property type="match status" value="1"/>
</dbReference>
<keyword evidence="9 10" id="KW-0066">ATP synthesis</keyword>
<keyword evidence="5 10" id="KW-0375">Hydrogen ion transport</keyword>
<dbReference type="GO" id="GO:0045259">
    <property type="term" value="C:proton-transporting ATP synthase complex"/>
    <property type="evidence" value="ECO:0007669"/>
    <property type="project" value="UniProtKB-KW"/>
</dbReference>
<keyword evidence="8 10" id="KW-0139">CF(1)</keyword>
<dbReference type="GO" id="GO:0016787">
    <property type="term" value="F:hydrolase activity"/>
    <property type="evidence" value="ECO:0007669"/>
    <property type="project" value="UniProtKB-KW"/>
</dbReference>
<dbReference type="RefSeq" id="WP_128520103.1">
    <property type="nucleotide sequence ID" value="NZ_CAUWBR010000004.1"/>
</dbReference>
<comment type="similarity">
    <text evidence="3 10">Belongs to the ATPase gamma chain family.</text>
</comment>
<evidence type="ECO:0000313" key="11">
    <source>
        <dbReference type="EMBL" id="RNM30174.1"/>
    </source>
</evidence>
<comment type="subunit">
    <text evidence="10">F-type ATPases have 2 components, CF(1) - the catalytic core - and CF(0) - the membrane proton channel. CF(1) has five subunits: alpha(3), beta(3), gamma(1), delta(1), epsilon(1). CF(0) has three main subunits: a, b and c.</text>
</comment>
<keyword evidence="10" id="KW-1003">Cell membrane</keyword>
<keyword evidence="7 10" id="KW-0472">Membrane</keyword>
<keyword evidence="6 10" id="KW-0406">Ion transport</keyword>
<evidence type="ECO:0000313" key="12">
    <source>
        <dbReference type="Proteomes" id="UP000276568"/>
    </source>
</evidence>
<dbReference type="PANTHER" id="PTHR11693:SF22">
    <property type="entry name" value="ATP SYNTHASE SUBUNIT GAMMA, MITOCHONDRIAL"/>
    <property type="match status" value="1"/>
</dbReference>
<organism evidence="11 12">
    <name type="scientific">Absicoccus porci</name>
    <dbReference type="NCBI Taxonomy" id="2486576"/>
    <lineage>
        <taxon>Bacteria</taxon>
        <taxon>Bacillati</taxon>
        <taxon>Bacillota</taxon>
        <taxon>Erysipelotrichia</taxon>
        <taxon>Erysipelotrichales</taxon>
        <taxon>Erysipelotrichaceae</taxon>
        <taxon>Absicoccus</taxon>
    </lineage>
</organism>
<evidence type="ECO:0000256" key="9">
    <source>
        <dbReference type="ARBA" id="ARBA00023310"/>
    </source>
</evidence>
<keyword evidence="4 10" id="KW-0813">Transport</keyword>
<dbReference type="InterPro" id="IPR023632">
    <property type="entry name" value="ATP_synth_F1_gsu_CS"/>
</dbReference>
<dbReference type="InterPro" id="IPR000131">
    <property type="entry name" value="ATP_synth_F1_gsu"/>
</dbReference>
<proteinExistence type="inferred from homology"/>
<evidence type="ECO:0000256" key="7">
    <source>
        <dbReference type="ARBA" id="ARBA00023136"/>
    </source>
</evidence>
<comment type="caution">
    <text evidence="11">The sequence shown here is derived from an EMBL/GenBank/DDBJ whole genome shotgun (WGS) entry which is preliminary data.</text>
</comment>
<sequence length="282" mass="31926">MAQSRQAIQSRIRSVESTRKITRVMQLIASTELTKQRRRMEENREYANGLEDLLAFAVRSSADDSIYLRENKEKPNFVIVFTSDMGLCGAYNANIFRMLDTHSKDDIVMIGTNGCTWAKANHKVLHKGIENMNLDNAYEIISKLLNDALKRFENGEIGKIQVLYTHFKNVLTYIPTLETVLPVQKQEIKEEVQEGAKQLTDYEPDQDEMLAQIIPMAVKSAVYARFLESKTSEQASRRMAMEAATDNADELHDELMLAYNQARQAAITNEIIDIVGGANALS</sequence>
<dbReference type="HAMAP" id="MF_00815">
    <property type="entry name" value="ATP_synth_gamma_bact"/>
    <property type="match status" value="1"/>
</dbReference>
<accession>A0A3N0HZL5</accession>
<protein>
    <recommendedName>
        <fullName evidence="10">ATP synthase gamma chain</fullName>
    </recommendedName>
    <alternativeName>
        <fullName evidence="10">ATP synthase F1 sector gamma subunit</fullName>
    </alternativeName>
    <alternativeName>
        <fullName evidence="10">F-ATPase gamma subunit</fullName>
    </alternativeName>
</protein>
<reference evidence="11 12" key="1">
    <citation type="submission" date="2018-11" db="EMBL/GenBank/DDBJ databases">
        <title>Clostridium sp. nov., a member of the family Erysipelotrichaceae isolated from pig faeces.</title>
        <authorList>
            <person name="Chang Y.-H."/>
        </authorList>
    </citation>
    <scope>NUCLEOTIDE SEQUENCE [LARGE SCALE GENOMIC DNA]</scope>
    <source>
        <strain evidence="11 12">YH-panp20</strain>
    </source>
</reference>
<evidence type="ECO:0000256" key="3">
    <source>
        <dbReference type="ARBA" id="ARBA00007681"/>
    </source>
</evidence>
<gene>
    <name evidence="10 11" type="primary">atpG</name>
    <name evidence="11" type="ORF">EDX97_05070</name>
</gene>
<dbReference type="PANTHER" id="PTHR11693">
    <property type="entry name" value="ATP SYNTHASE GAMMA CHAIN"/>
    <property type="match status" value="1"/>
</dbReference>
<dbReference type="OrthoDB" id="9812769at2"/>
<dbReference type="PRINTS" id="PR00126">
    <property type="entry name" value="ATPASEGAMMA"/>
</dbReference>
<comment type="subcellular location">
    <subcellularLocation>
        <location evidence="10">Cell membrane</location>
        <topology evidence="10">Peripheral membrane protein</topology>
    </subcellularLocation>
    <subcellularLocation>
        <location evidence="2">Membrane</location>
        <topology evidence="2">Peripheral membrane protein</topology>
    </subcellularLocation>
</comment>
<dbReference type="InterPro" id="IPR035968">
    <property type="entry name" value="ATP_synth_F1_ATPase_gsu"/>
</dbReference>
<keyword evidence="12" id="KW-1185">Reference proteome</keyword>
<dbReference type="GO" id="GO:0046933">
    <property type="term" value="F:proton-transporting ATP synthase activity, rotational mechanism"/>
    <property type="evidence" value="ECO:0007669"/>
    <property type="project" value="UniProtKB-UniRule"/>
</dbReference>
<dbReference type="AlphaFoldDB" id="A0A3N0HZL5"/>
<name>A0A3N0HZL5_9FIRM</name>
<dbReference type="Proteomes" id="UP000276568">
    <property type="component" value="Unassembled WGS sequence"/>
</dbReference>
<dbReference type="NCBIfam" id="TIGR01146">
    <property type="entry name" value="ATPsyn_F1gamma"/>
    <property type="match status" value="1"/>
</dbReference>
<dbReference type="GO" id="GO:0005886">
    <property type="term" value="C:plasma membrane"/>
    <property type="evidence" value="ECO:0007669"/>
    <property type="project" value="UniProtKB-SubCell"/>
</dbReference>
<evidence type="ECO:0000256" key="2">
    <source>
        <dbReference type="ARBA" id="ARBA00004170"/>
    </source>
</evidence>
<dbReference type="EMBL" id="RJQC01000002">
    <property type="protein sequence ID" value="RNM30174.1"/>
    <property type="molecule type" value="Genomic_DNA"/>
</dbReference>
<evidence type="ECO:0000256" key="1">
    <source>
        <dbReference type="ARBA" id="ARBA00003456"/>
    </source>
</evidence>
<evidence type="ECO:0000256" key="4">
    <source>
        <dbReference type="ARBA" id="ARBA00022448"/>
    </source>
</evidence>
<evidence type="ECO:0000256" key="8">
    <source>
        <dbReference type="ARBA" id="ARBA00023196"/>
    </source>
</evidence>
<dbReference type="SUPFAM" id="SSF52943">
    <property type="entry name" value="ATP synthase (F1-ATPase), gamma subunit"/>
    <property type="match status" value="1"/>
</dbReference>
<dbReference type="GO" id="GO:0042777">
    <property type="term" value="P:proton motive force-driven plasma membrane ATP synthesis"/>
    <property type="evidence" value="ECO:0007669"/>
    <property type="project" value="UniProtKB-UniRule"/>
</dbReference>
<evidence type="ECO:0000256" key="6">
    <source>
        <dbReference type="ARBA" id="ARBA00023065"/>
    </source>
</evidence>
<evidence type="ECO:0000256" key="10">
    <source>
        <dbReference type="HAMAP-Rule" id="MF_00815"/>
    </source>
</evidence>
<dbReference type="GO" id="GO:0005524">
    <property type="term" value="F:ATP binding"/>
    <property type="evidence" value="ECO:0007669"/>
    <property type="project" value="UniProtKB-UniRule"/>
</dbReference>
<comment type="function">
    <text evidence="1 10">Produces ATP from ADP in the presence of a proton gradient across the membrane. The gamma chain is believed to be important in regulating ATPase activity and the flow of protons through the CF(0) complex.</text>
</comment>
<dbReference type="PROSITE" id="PS00153">
    <property type="entry name" value="ATPASE_GAMMA"/>
    <property type="match status" value="1"/>
</dbReference>
<dbReference type="Gene3D" id="3.40.1380.10">
    <property type="match status" value="1"/>
</dbReference>
<dbReference type="Gene3D" id="1.10.287.80">
    <property type="entry name" value="ATP synthase, gamma subunit, helix hairpin domain"/>
    <property type="match status" value="1"/>
</dbReference>
<keyword evidence="11" id="KW-0378">Hydrolase</keyword>